<reference evidence="2 3" key="1">
    <citation type="journal article" date="2018" name="Genome Res.">
        <title>The genomic architecture and molecular evolution of ant odorant receptors.</title>
        <authorList>
            <person name="McKenzie S.K."/>
            <person name="Kronauer D.J.C."/>
        </authorList>
    </citation>
    <scope>NUCLEOTIDE SEQUENCE [LARGE SCALE GENOMIC DNA]</scope>
    <source>
        <strain evidence="2">Clonal line C1</strain>
    </source>
</reference>
<organism evidence="2 3">
    <name type="scientific">Ooceraea biroi</name>
    <name type="common">Clonal raider ant</name>
    <name type="synonym">Cerapachys biroi</name>
    <dbReference type="NCBI Taxonomy" id="2015173"/>
    <lineage>
        <taxon>Eukaryota</taxon>
        <taxon>Metazoa</taxon>
        <taxon>Ecdysozoa</taxon>
        <taxon>Arthropoda</taxon>
        <taxon>Hexapoda</taxon>
        <taxon>Insecta</taxon>
        <taxon>Pterygota</taxon>
        <taxon>Neoptera</taxon>
        <taxon>Endopterygota</taxon>
        <taxon>Hymenoptera</taxon>
        <taxon>Apocrita</taxon>
        <taxon>Aculeata</taxon>
        <taxon>Formicoidea</taxon>
        <taxon>Formicidae</taxon>
        <taxon>Dorylinae</taxon>
        <taxon>Ooceraea</taxon>
    </lineage>
</organism>
<gene>
    <name evidence="2" type="ORF">DMN91_005985</name>
</gene>
<evidence type="ECO:0000256" key="1">
    <source>
        <dbReference type="SAM" id="SignalP"/>
    </source>
</evidence>
<evidence type="ECO:0000313" key="2">
    <source>
        <dbReference type="EMBL" id="RLU21612.1"/>
    </source>
</evidence>
<feature type="chain" id="PRO_5018024335" evidence="1">
    <location>
        <begin position="22"/>
        <end position="336"/>
    </location>
</feature>
<accession>A0A3L8DN38</accession>
<protein>
    <submittedName>
        <fullName evidence="2">Uncharacterized protein</fullName>
    </submittedName>
</protein>
<dbReference type="EMBL" id="QOIP01000006">
    <property type="protein sequence ID" value="RLU21612.1"/>
    <property type="molecule type" value="Genomic_DNA"/>
</dbReference>
<name>A0A3L8DN38_OOCBI</name>
<dbReference type="AlphaFoldDB" id="A0A3L8DN38"/>
<dbReference type="Proteomes" id="UP000279307">
    <property type="component" value="Chromosome 6"/>
</dbReference>
<dbReference type="OrthoDB" id="7550839at2759"/>
<evidence type="ECO:0000313" key="3">
    <source>
        <dbReference type="Proteomes" id="UP000279307"/>
    </source>
</evidence>
<proteinExistence type="predicted"/>
<feature type="signal peptide" evidence="1">
    <location>
        <begin position="1"/>
        <end position="21"/>
    </location>
</feature>
<keyword evidence="1" id="KW-0732">Signal</keyword>
<sequence length="336" mass="37897">MALINVMHLPILCTTIAVITAHQVKIPEQEQSSGTIVHNKNVNIIVNVDTKALAEELWKLIEIHLTNISDVSSQQKIIENLEKAITPLISPTTARKSMSSTYQVATELDQITRNALNTYFPATNILDKEIMTRDIVANMMSSIKAFLLKTLKNQIIPCIKRLTQSRKETRRLTIMAPLMISRQIFSCLLVILLSQYGDTSKSQYLASILATLERIEDVFKQAQQNSEFGCVIPCKLLNSALDVPKLPRKQIQANLKKQLPSAQVDSLAFRRSLLSNQDVDNMNANININGIHPFEGRRNFDNSVLTSNKMKIANQNVNMWDSYENQSKNEGFENDV</sequence>
<comment type="caution">
    <text evidence="2">The sequence shown here is derived from an EMBL/GenBank/DDBJ whole genome shotgun (WGS) entry which is preliminary data.</text>
</comment>